<comment type="similarity">
    <text evidence="9">Belongs to the anthranilate phosphoribosyltransferase family.</text>
</comment>
<accession>A0A841LI05</accession>
<keyword evidence="13" id="KW-1185">Reference proteome</keyword>
<feature type="binding site" evidence="9">
    <location>
        <position position="220"/>
    </location>
    <ligand>
        <name>Mg(2+)</name>
        <dbReference type="ChEBI" id="CHEBI:18420"/>
        <label>2</label>
    </ligand>
</feature>
<evidence type="ECO:0000256" key="9">
    <source>
        <dbReference type="HAMAP-Rule" id="MF_00211"/>
    </source>
</evidence>
<dbReference type="EMBL" id="JACIIV010000025">
    <property type="protein sequence ID" value="MBB6228832.1"/>
    <property type="molecule type" value="Genomic_DNA"/>
</dbReference>
<dbReference type="HAMAP" id="MF_00211">
    <property type="entry name" value="TrpD"/>
    <property type="match status" value="1"/>
</dbReference>
<dbReference type="GO" id="GO:0000287">
    <property type="term" value="F:magnesium ion binding"/>
    <property type="evidence" value="ECO:0007669"/>
    <property type="project" value="UniProtKB-UniRule"/>
</dbReference>
<comment type="pathway">
    <text evidence="1 9">Amino-acid biosynthesis; L-tryptophan biosynthesis; L-tryptophan from chorismate: step 2/5.</text>
</comment>
<protein>
    <recommendedName>
        <fullName evidence="9">Anthranilate phosphoribosyltransferase</fullName>
        <ecNumber evidence="9">2.4.2.18</ecNumber>
    </recommendedName>
</protein>
<evidence type="ECO:0000256" key="2">
    <source>
        <dbReference type="ARBA" id="ARBA00022605"/>
    </source>
</evidence>
<dbReference type="SUPFAM" id="SSF47648">
    <property type="entry name" value="Nucleoside phosphorylase/phosphoribosyltransferase N-terminal domain"/>
    <property type="match status" value="1"/>
</dbReference>
<feature type="binding site" evidence="9">
    <location>
        <position position="117"/>
    </location>
    <ligand>
        <name>5-phospho-alpha-D-ribose 1-diphosphate</name>
        <dbReference type="ChEBI" id="CHEBI:58017"/>
    </ligand>
</feature>
<feature type="binding site" evidence="9">
    <location>
        <begin position="87"/>
        <end position="90"/>
    </location>
    <ligand>
        <name>5-phospho-alpha-D-ribose 1-diphosphate</name>
        <dbReference type="ChEBI" id="CHEBI:58017"/>
    </ligand>
</feature>
<dbReference type="InterPro" id="IPR036320">
    <property type="entry name" value="Glycosyl_Trfase_fam3_N_dom_sf"/>
</dbReference>
<comment type="subunit">
    <text evidence="9">Homodimer.</text>
</comment>
<evidence type="ECO:0000259" key="10">
    <source>
        <dbReference type="Pfam" id="PF00591"/>
    </source>
</evidence>
<dbReference type="GO" id="GO:0000162">
    <property type="term" value="P:L-tryptophan biosynthetic process"/>
    <property type="evidence" value="ECO:0007669"/>
    <property type="project" value="UniProtKB-UniRule"/>
</dbReference>
<evidence type="ECO:0000256" key="6">
    <source>
        <dbReference type="ARBA" id="ARBA00023141"/>
    </source>
</evidence>
<comment type="similarity">
    <text evidence="8">In the C-terminal section; belongs to the anthranilate phosphoribosyltransferase family.</text>
</comment>
<dbReference type="RefSeq" id="WP_184201898.1">
    <property type="nucleotide sequence ID" value="NZ_JACIIV010000025.1"/>
</dbReference>
<evidence type="ECO:0000256" key="5">
    <source>
        <dbReference type="ARBA" id="ARBA00022822"/>
    </source>
</evidence>
<evidence type="ECO:0000256" key="1">
    <source>
        <dbReference type="ARBA" id="ARBA00004907"/>
    </source>
</evidence>
<dbReference type="InterPro" id="IPR005940">
    <property type="entry name" value="Anthranilate_Pribosyl_Tfrase"/>
</dbReference>
<keyword evidence="2 9" id="KW-0028">Amino-acid biosynthesis</keyword>
<feature type="binding site" evidence="9">
    <location>
        <begin position="105"/>
        <end position="113"/>
    </location>
    <ligand>
        <name>5-phospho-alpha-D-ribose 1-diphosphate</name>
        <dbReference type="ChEBI" id="CHEBI:58017"/>
    </ligand>
</feature>
<comment type="caution">
    <text evidence="9">Lacks conserved residue(s) required for the propagation of feature annotation.</text>
</comment>
<keyword evidence="5 9" id="KW-0822">Tryptophan biosynthesis</keyword>
<feature type="binding site" evidence="9">
    <location>
        <begin position="80"/>
        <end position="81"/>
    </location>
    <ligand>
        <name>5-phospho-alpha-D-ribose 1-diphosphate</name>
        <dbReference type="ChEBI" id="CHEBI:58017"/>
    </ligand>
</feature>
<feature type="binding site" evidence="9">
    <location>
        <position position="85"/>
    </location>
    <ligand>
        <name>5-phospho-alpha-D-ribose 1-diphosphate</name>
        <dbReference type="ChEBI" id="CHEBI:58017"/>
    </ligand>
</feature>
<comment type="caution">
    <text evidence="12">The sequence shown here is derived from an EMBL/GenBank/DDBJ whole genome shotgun (WGS) entry which is preliminary data.</text>
</comment>
<dbReference type="EC" id="2.4.2.18" evidence="9"/>
<feature type="binding site" evidence="9">
    <location>
        <position position="162"/>
    </location>
    <ligand>
        <name>anthranilate</name>
        <dbReference type="ChEBI" id="CHEBI:16567"/>
        <label>2</label>
    </ligand>
</feature>
<keyword evidence="6 9" id="KW-0057">Aromatic amino acid biosynthesis</keyword>
<evidence type="ECO:0000259" key="11">
    <source>
        <dbReference type="Pfam" id="PF02885"/>
    </source>
</evidence>
<dbReference type="Pfam" id="PF00591">
    <property type="entry name" value="Glycos_transf_3"/>
    <property type="match status" value="1"/>
</dbReference>
<feature type="binding site" evidence="9">
    <location>
        <position position="108"/>
    </location>
    <ligand>
        <name>anthranilate</name>
        <dbReference type="ChEBI" id="CHEBI:16567"/>
        <label>1</label>
    </ligand>
</feature>
<dbReference type="Gene3D" id="3.40.1030.10">
    <property type="entry name" value="Nucleoside phosphorylase/phosphoribosyltransferase catalytic domain"/>
    <property type="match status" value="1"/>
</dbReference>
<keyword evidence="3 9" id="KW-0328">Glycosyltransferase</keyword>
<keyword evidence="9" id="KW-0479">Metal-binding</keyword>
<feature type="domain" description="Glycosyl transferase family 3 N-terminal" evidence="11">
    <location>
        <begin position="10"/>
        <end position="61"/>
    </location>
</feature>
<comment type="catalytic activity">
    <reaction evidence="7 9">
        <text>N-(5-phospho-beta-D-ribosyl)anthranilate + diphosphate = 5-phospho-alpha-D-ribose 1-diphosphate + anthranilate</text>
        <dbReference type="Rhea" id="RHEA:11768"/>
        <dbReference type="ChEBI" id="CHEBI:16567"/>
        <dbReference type="ChEBI" id="CHEBI:18277"/>
        <dbReference type="ChEBI" id="CHEBI:33019"/>
        <dbReference type="ChEBI" id="CHEBI:58017"/>
        <dbReference type="EC" id="2.4.2.18"/>
    </reaction>
</comment>
<evidence type="ECO:0000313" key="13">
    <source>
        <dbReference type="Proteomes" id="UP000538147"/>
    </source>
</evidence>
<feature type="binding site" evidence="9">
    <location>
        <position position="77"/>
    </location>
    <ligand>
        <name>5-phospho-alpha-D-ribose 1-diphosphate</name>
        <dbReference type="ChEBI" id="CHEBI:58017"/>
    </ligand>
</feature>
<comment type="cofactor">
    <cofactor evidence="9">
        <name>Mg(2+)</name>
        <dbReference type="ChEBI" id="CHEBI:18420"/>
    </cofactor>
    <text evidence="9">Binds 2 magnesium ions per monomer.</text>
</comment>
<dbReference type="InterPro" id="IPR000312">
    <property type="entry name" value="Glycosyl_Trfase_fam3"/>
</dbReference>
<feature type="binding site" evidence="9">
    <location>
        <position position="77"/>
    </location>
    <ligand>
        <name>anthranilate</name>
        <dbReference type="ChEBI" id="CHEBI:16567"/>
        <label>1</label>
    </ligand>
</feature>
<dbReference type="UniPathway" id="UPA00035">
    <property type="reaction ID" value="UER00041"/>
</dbReference>
<keyword evidence="4 9" id="KW-0808">Transferase</keyword>
<dbReference type="Pfam" id="PF02885">
    <property type="entry name" value="Glycos_trans_3N"/>
    <property type="match status" value="1"/>
</dbReference>
<dbReference type="InterPro" id="IPR035902">
    <property type="entry name" value="Nuc_phospho_transferase"/>
</dbReference>
<evidence type="ECO:0000313" key="12">
    <source>
        <dbReference type="EMBL" id="MBB6228832.1"/>
    </source>
</evidence>
<name>A0A841LI05_9SPHN</name>
<evidence type="ECO:0000256" key="3">
    <source>
        <dbReference type="ARBA" id="ARBA00022676"/>
    </source>
</evidence>
<dbReference type="NCBIfam" id="TIGR01245">
    <property type="entry name" value="trpD"/>
    <property type="match status" value="1"/>
</dbReference>
<feature type="binding site" evidence="9">
    <location>
        <position position="89"/>
    </location>
    <ligand>
        <name>Mg(2+)</name>
        <dbReference type="ChEBI" id="CHEBI:18420"/>
        <label>1</label>
    </ligand>
</feature>
<dbReference type="InterPro" id="IPR017459">
    <property type="entry name" value="Glycosyl_Trfase_fam3_N_dom"/>
</dbReference>
<dbReference type="Proteomes" id="UP000538147">
    <property type="component" value="Unassembled WGS sequence"/>
</dbReference>
<keyword evidence="9" id="KW-0460">Magnesium</keyword>
<dbReference type="PANTHER" id="PTHR43285">
    <property type="entry name" value="ANTHRANILATE PHOSPHORIBOSYLTRANSFERASE"/>
    <property type="match status" value="1"/>
</dbReference>
<dbReference type="GO" id="GO:0004048">
    <property type="term" value="F:anthranilate phosphoribosyltransferase activity"/>
    <property type="evidence" value="ECO:0007669"/>
    <property type="project" value="UniProtKB-UniRule"/>
</dbReference>
<feature type="domain" description="Glycosyl transferase family 3" evidence="10">
    <location>
        <begin position="71"/>
        <end position="318"/>
    </location>
</feature>
<reference evidence="12 13" key="1">
    <citation type="submission" date="2020-08" db="EMBL/GenBank/DDBJ databases">
        <title>Genomic Encyclopedia of Type Strains, Phase IV (KMG-IV): sequencing the most valuable type-strain genomes for metagenomic binning, comparative biology and taxonomic classification.</title>
        <authorList>
            <person name="Goeker M."/>
        </authorList>
    </citation>
    <scope>NUCLEOTIDE SEQUENCE [LARGE SCALE GENOMIC DNA]</scope>
    <source>
        <strain evidence="12 13">DSM 102189</strain>
    </source>
</reference>
<dbReference type="SUPFAM" id="SSF52418">
    <property type="entry name" value="Nucleoside phosphorylase/phosphoribosyltransferase catalytic domain"/>
    <property type="match status" value="1"/>
</dbReference>
<dbReference type="GO" id="GO:0005829">
    <property type="term" value="C:cytosol"/>
    <property type="evidence" value="ECO:0007669"/>
    <property type="project" value="TreeGrafter"/>
</dbReference>
<organism evidence="12 13">
    <name type="scientific">Polymorphobacter multimanifer</name>
    <dbReference type="NCBI Taxonomy" id="1070431"/>
    <lineage>
        <taxon>Bacteria</taxon>
        <taxon>Pseudomonadati</taxon>
        <taxon>Pseudomonadota</taxon>
        <taxon>Alphaproteobacteria</taxon>
        <taxon>Sphingomonadales</taxon>
        <taxon>Sphingosinicellaceae</taxon>
        <taxon>Polymorphobacter</taxon>
    </lineage>
</organism>
<dbReference type="PANTHER" id="PTHR43285:SF2">
    <property type="entry name" value="ANTHRANILATE PHOSPHORIBOSYLTRANSFERASE"/>
    <property type="match status" value="1"/>
</dbReference>
<feature type="binding site" evidence="9">
    <location>
        <position position="221"/>
    </location>
    <ligand>
        <name>Mg(2+)</name>
        <dbReference type="ChEBI" id="CHEBI:18420"/>
        <label>1</label>
    </ligand>
</feature>
<feature type="binding site" evidence="9">
    <location>
        <position position="221"/>
    </location>
    <ligand>
        <name>Mg(2+)</name>
        <dbReference type="ChEBI" id="CHEBI:18420"/>
        <label>2</label>
    </ligand>
</feature>
<proteinExistence type="inferred from homology"/>
<dbReference type="AlphaFoldDB" id="A0A841LI05"/>
<evidence type="ECO:0000256" key="7">
    <source>
        <dbReference type="ARBA" id="ARBA00052328"/>
    </source>
</evidence>
<dbReference type="FunFam" id="3.40.1030.10:FF:000002">
    <property type="entry name" value="Anthranilate phosphoribosyltransferase"/>
    <property type="match status" value="1"/>
</dbReference>
<dbReference type="Gene3D" id="1.20.970.10">
    <property type="entry name" value="Transferase, Pyrimidine Nucleoside Phosphorylase, Chain C"/>
    <property type="match status" value="1"/>
</dbReference>
<evidence type="ECO:0000256" key="4">
    <source>
        <dbReference type="ARBA" id="ARBA00022679"/>
    </source>
</evidence>
<evidence type="ECO:0000256" key="8">
    <source>
        <dbReference type="ARBA" id="ARBA00061188"/>
    </source>
</evidence>
<comment type="function">
    <text evidence="9">Catalyzes the transfer of the phosphoribosyl group of 5-phosphorylribose-1-pyrophosphate (PRPP) to anthranilate to yield N-(5'-phosphoribosyl)-anthranilate (PRA).</text>
</comment>
<gene>
    <name evidence="9" type="primary">trpD</name>
    <name evidence="12" type="ORF">FHS79_003024</name>
</gene>
<sequence length="329" mass="33339">MIRPLPDPSRPLDAQAAADAFARILDGDAEDAALAGFLTILAERGETVLEVTAAARALRARMAHRVDAPDTAIDVCGTGGDGMHSLNISTAVSLVVAACGVPVAKHGNRAASSASGAADVLAALGVPELPIERLGPCLREVGITFLHAARHHPAMARVAPVRRALGRRTIFNLLGPLANPAGVKRQIVGVFAPHAMPLLAGALASLGTRRAMVVHGDGFDELAISAASEALIVEGTSLTRQRIHPEDAGLPLHPAASLAGGDPAHNARALEALLAGANGGYHDIVVLNAAAALTVADPALTLPAAAARAAQALASGAAGDTLALWKAFR</sequence>